<keyword evidence="5 12" id="KW-0863">Zinc-finger</keyword>
<evidence type="ECO:0000259" key="13">
    <source>
        <dbReference type="PROSITE" id="PS50157"/>
    </source>
</evidence>
<evidence type="ECO:0000256" key="2">
    <source>
        <dbReference type="ARBA" id="ARBA00006092"/>
    </source>
</evidence>
<comment type="subcellular location">
    <subcellularLocation>
        <location evidence="1 11">Nucleus</location>
    </subcellularLocation>
</comment>
<comment type="similarity">
    <text evidence="2 11">Belongs to the GTF2H2 family.</text>
</comment>
<dbReference type="InterPro" id="IPR004595">
    <property type="entry name" value="TFIIH_C1-like_dom"/>
</dbReference>
<dbReference type="PROSITE" id="PS00028">
    <property type="entry name" value="ZINC_FINGER_C2H2_1"/>
    <property type="match status" value="1"/>
</dbReference>
<gene>
    <name evidence="16" type="primary">LOC100200565</name>
</gene>
<organism evidence="15 16">
    <name type="scientific">Hydra vulgaris</name>
    <name type="common">Hydra</name>
    <name type="synonym">Hydra attenuata</name>
    <dbReference type="NCBI Taxonomy" id="6087"/>
    <lineage>
        <taxon>Eukaryota</taxon>
        <taxon>Metazoa</taxon>
        <taxon>Cnidaria</taxon>
        <taxon>Hydrozoa</taxon>
        <taxon>Hydroidolina</taxon>
        <taxon>Anthoathecata</taxon>
        <taxon>Aplanulata</taxon>
        <taxon>Hydridae</taxon>
        <taxon>Hydra</taxon>
    </lineage>
</organism>
<dbReference type="InterPro" id="IPR002035">
    <property type="entry name" value="VWF_A"/>
</dbReference>
<evidence type="ECO:0000256" key="11">
    <source>
        <dbReference type="PIRNR" id="PIRNR015919"/>
    </source>
</evidence>
<feature type="domain" description="VWFA" evidence="14">
    <location>
        <begin position="61"/>
        <end position="238"/>
    </location>
</feature>
<dbReference type="Pfam" id="PF04056">
    <property type="entry name" value="Ssl1"/>
    <property type="match status" value="1"/>
</dbReference>
<dbReference type="CDD" id="cd01453">
    <property type="entry name" value="vWA_transcription_factor_IIH_type"/>
    <property type="match status" value="1"/>
</dbReference>
<dbReference type="Pfam" id="PF07975">
    <property type="entry name" value="C1_4"/>
    <property type="match status" value="1"/>
</dbReference>
<dbReference type="PROSITE" id="PS50157">
    <property type="entry name" value="ZINC_FINGER_C2H2_2"/>
    <property type="match status" value="1"/>
</dbReference>
<evidence type="ECO:0000256" key="3">
    <source>
        <dbReference type="ARBA" id="ARBA00022723"/>
    </source>
</evidence>
<evidence type="ECO:0000259" key="14">
    <source>
        <dbReference type="PROSITE" id="PS50234"/>
    </source>
</evidence>
<evidence type="ECO:0000256" key="1">
    <source>
        <dbReference type="ARBA" id="ARBA00004123"/>
    </source>
</evidence>
<dbReference type="PANTHER" id="PTHR12695:SF2">
    <property type="entry name" value="GENERAL TRANSCRIPTION FACTOR IIH SUBUNIT 2-RELATED"/>
    <property type="match status" value="1"/>
</dbReference>
<dbReference type="Proteomes" id="UP001652625">
    <property type="component" value="Chromosome 06"/>
</dbReference>
<evidence type="ECO:0000256" key="6">
    <source>
        <dbReference type="ARBA" id="ARBA00022833"/>
    </source>
</evidence>
<evidence type="ECO:0000256" key="12">
    <source>
        <dbReference type="PROSITE-ProRule" id="PRU00042"/>
    </source>
</evidence>
<keyword evidence="7 11" id="KW-0805">Transcription regulation</keyword>
<keyword evidence="10 11" id="KW-0539">Nucleus</keyword>
<dbReference type="InterPro" id="IPR012170">
    <property type="entry name" value="TFIIH_SSL1/p44"/>
</dbReference>
<evidence type="ECO:0000313" key="16">
    <source>
        <dbReference type="RefSeq" id="XP_065655520.1"/>
    </source>
</evidence>
<name>A0ABM4C1U2_HYDVU</name>
<keyword evidence="8 11" id="KW-0804">Transcription</keyword>
<evidence type="ECO:0000256" key="4">
    <source>
        <dbReference type="ARBA" id="ARBA00022763"/>
    </source>
</evidence>
<dbReference type="InterPro" id="IPR007198">
    <property type="entry name" value="Ssl1-like"/>
</dbReference>
<keyword evidence="15" id="KW-1185">Reference proteome</keyword>
<dbReference type="InterPro" id="IPR036465">
    <property type="entry name" value="vWFA_dom_sf"/>
</dbReference>
<keyword evidence="4" id="KW-0227">DNA damage</keyword>
<dbReference type="InterPro" id="IPR013087">
    <property type="entry name" value="Znf_C2H2_type"/>
</dbReference>
<dbReference type="RefSeq" id="XP_065655520.1">
    <property type="nucleotide sequence ID" value="XM_065799448.1"/>
</dbReference>
<evidence type="ECO:0000256" key="5">
    <source>
        <dbReference type="ARBA" id="ARBA00022771"/>
    </source>
</evidence>
<dbReference type="NCBIfam" id="TIGR00622">
    <property type="entry name" value="ssl1"/>
    <property type="match status" value="1"/>
</dbReference>
<evidence type="ECO:0000256" key="8">
    <source>
        <dbReference type="ARBA" id="ARBA00023163"/>
    </source>
</evidence>
<keyword evidence="9" id="KW-0234">DNA repair</keyword>
<proteinExistence type="inferred from homology"/>
<dbReference type="GeneID" id="100200565"/>
<dbReference type="SMART" id="SM00327">
    <property type="entry name" value="VWA"/>
    <property type="match status" value="1"/>
</dbReference>
<evidence type="ECO:0000256" key="10">
    <source>
        <dbReference type="ARBA" id="ARBA00023242"/>
    </source>
</evidence>
<sequence length="389" mass="44013">MGTAEDEASFRWLNEYEKTWEAIQEDDDGLLQSSIDEIVHQAKRKRLLVRKGNVRLGMMRHLYIILDMSKSMKESDLLRPSRLACLTKLLENFIVEYFDQNPISQLGIIATRNKRAEKITDLSGNPNIHIAALQNFVKSGPEGEPSLQNSLDMALQFLGHLPKHASREILIVFGSLTTCDPGDIFTTINNLKNENIRCSVLGLSAEIKLCKTISSETNGIYNVILDEKHCNDLLLEHIRPPAAKLNVEASLVRMGFPQHISNTYPALCLCHIELKNMQGFNCTGYFCPQCKNKYCELPVECKVCGLTLVSAPHLARSYQHLFPLPPFEEVRRIETATNKNSICQGCQRNCIDAIVYICKECKEMFCNDCDMFIHETLHTCPGCTSKQQL</sequence>
<protein>
    <recommendedName>
        <fullName evidence="11">General transcription factor IIH subunit</fullName>
    </recommendedName>
</protein>
<dbReference type="InterPro" id="IPR046349">
    <property type="entry name" value="C1-like_sf"/>
</dbReference>
<dbReference type="SUPFAM" id="SSF53300">
    <property type="entry name" value="vWA-like"/>
    <property type="match status" value="1"/>
</dbReference>
<dbReference type="SUPFAM" id="SSF57889">
    <property type="entry name" value="Cysteine-rich domain"/>
    <property type="match status" value="1"/>
</dbReference>
<keyword evidence="3 11" id="KW-0479">Metal-binding</keyword>
<dbReference type="Gene3D" id="3.30.40.10">
    <property type="entry name" value="Zinc/RING finger domain, C3HC4 (zinc finger)"/>
    <property type="match status" value="1"/>
</dbReference>
<accession>A0ABM4C1U2</accession>
<dbReference type="SMART" id="SM01047">
    <property type="entry name" value="C1_4"/>
    <property type="match status" value="1"/>
</dbReference>
<evidence type="ECO:0000256" key="9">
    <source>
        <dbReference type="ARBA" id="ARBA00023204"/>
    </source>
</evidence>
<dbReference type="Gene3D" id="3.40.50.410">
    <property type="entry name" value="von Willebrand factor, type A domain"/>
    <property type="match status" value="1"/>
</dbReference>
<evidence type="ECO:0000313" key="15">
    <source>
        <dbReference type="Proteomes" id="UP001652625"/>
    </source>
</evidence>
<dbReference type="PIRSF" id="PIRSF015919">
    <property type="entry name" value="TFIIH_SSL1"/>
    <property type="match status" value="1"/>
</dbReference>
<keyword evidence="6 11" id="KW-0862">Zinc</keyword>
<evidence type="ECO:0000256" key="7">
    <source>
        <dbReference type="ARBA" id="ARBA00023015"/>
    </source>
</evidence>
<dbReference type="PANTHER" id="PTHR12695">
    <property type="entry name" value="GENERAL TRANSCRIPTION FACTOR IIH SUBUNIT 2"/>
    <property type="match status" value="1"/>
</dbReference>
<reference evidence="16" key="1">
    <citation type="submission" date="2025-08" db="UniProtKB">
        <authorList>
            <consortium name="RefSeq"/>
        </authorList>
    </citation>
    <scope>IDENTIFICATION</scope>
</reference>
<dbReference type="PROSITE" id="PS50234">
    <property type="entry name" value="VWFA"/>
    <property type="match status" value="1"/>
</dbReference>
<feature type="domain" description="C2H2-type" evidence="13">
    <location>
        <begin position="356"/>
        <end position="379"/>
    </location>
</feature>
<dbReference type="InterPro" id="IPR013083">
    <property type="entry name" value="Znf_RING/FYVE/PHD"/>
</dbReference>